<dbReference type="RefSeq" id="XP_012202296.1">
    <property type="nucleotide sequence ID" value="XM_012346906.1"/>
</dbReference>
<dbReference type="KEGG" id="spar:SPRG_07628"/>
<evidence type="ECO:0008006" key="3">
    <source>
        <dbReference type="Google" id="ProtNLM"/>
    </source>
</evidence>
<dbReference type="OrthoDB" id="10585294at2759"/>
<reference evidence="1 2" key="1">
    <citation type="journal article" date="2013" name="PLoS Genet.">
        <title>Distinctive expansion of potential virulence genes in the genome of the oomycete fish pathogen Saprolegnia parasitica.</title>
        <authorList>
            <person name="Jiang R.H."/>
            <person name="de Bruijn I."/>
            <person name="Haas B.J."/>
            <person name="Belmonte R."/>
            <person name="Lobach L."/>
            <person name="Christie J."/>
            <person name="van den Ackerveken G."/>
            <person name="Bottin A."/>
            <person name="Bulone V."/>
            <person name="Diaz-Moreno S.M."/>
            <person name="Dumas B."/>
            <person name="Fan L."/>
            <person name="Gaulin E."/>
            <person name="Govers F."/>
            <person name="Grenville-Briggs L.J."/>
            <person name="Horner N.R."/>
            <person name="Levin J.Z."/>
            <person name="Mammella M."/>
            <person name="Meijer H.J."/>
            <person name="Morris P."/>
            <person name="Nusbaum C."/>
            <person name="Oome S."/>
            <person name="Phillips A.J."/>
            <person name="van Rooyen D."/>
            <person name="Rzeszutek E."/>
            <person name="Saraiva M."/>
            <person name="Secombes C.J."/>
            <person name="Seidl M.F."/>
            <person name="Snel B."/>
            <person name="Stassen J.H."/>
            <person name="Sykes S."/>
            <person name="Tripathy S."/>
            <person name="van den Berg H."/>
            <person name="Vega-Arreguin J.C."/>
            <person name="Wawra S."/>
            <person name="Young S.K."/>
            <person name="Zeng Q."/>
            <person name="Dieguez-Uribeondo J."/>
            <person name="Russ C."/>
            <person name="Tyler B.M."/>
            <person name="van West P."/>
        </authorList>
    </citation>
    <scope>NUCLEOTIDE SEQUENCE [LARGE SCALE GENOMIC DNA]</scope>
    <source>
        <strain evidence="1 2">CBS 223.65</strain>
    </source>
</reference>
<evidence type="ECO:0000313" key="2">
    <source>
        <dbReference type="Proteomes" id="UP000030745"/>
    </source>
</evidence>
<dbReference type="Gene3D" id="3.80.10.10">
    <property type="entry name" value="Ribonuclease Inhibitor"/>
    <property type="match status" value="1"/>
</dbReference>
<evidence type="ECO:0000313" key="1">
    <source>
        <dbReference type="EMBL" id="KDO26914.1"/>
    </source>
</evidence>
<keyword evidence="2" id="KW-1185">Reference proteome</keyword>
<proteinExistence type="predicted"/>
<sequence length="323" mass="35446">MATKRIHTVPTPALALNHLRVAVVQCLDSYHDVVAFLRALPSLSAPLAALLALLQGSSRAMDQWPAIALERLSESEVELALIALPAIPAIHVHNRDDFDDNLWARVAGLCTLAATWPTKITHLSECIQDNEIPYVQRIVSHCTRLDAIVLHLDAFAPLLPSLPRGLRHVALMAKLYVPPPIQNIAPTLRQWVEVGTSSKKHISFHNTWVLSDAEAVANVLATAPSLTGLDIDDTSELVEEAKQLLARLDVAKLTRLEVDDVADVRWVLSLLHSMPNLQDLSLNCGEFKTIPATLAAATPRLRKLQVRNIGFSATAFNKFLGWA</sequence>
<dbReference type="GeneID" id="24129884"/>
<accession>A0A067C813</accession>
<name>A0A067C813_SAPPC</name>
<dbReference type="InterPro" id="IPR032675">
    <property type="entry name" value="LRR_dom_sf"/>
</dbReference>
<dbReference type="EMBL" id="KK583220">
    <property type="protein sequence ID" value="KDO26914.1"/>
    <property type="molecule type" value="Genomic_DNA"/>
</dbReference>
<dbReference type="AlphaFoldDB" id="A0A067C813"/>
<dbReference type="Proteomes" id="UP000030745">
    <property type="component" value="Unassembled WGS sequence"/>
</dbReference>
<protein>
    <recommendedName>
        <fullName evidence="3">F-box domain-containing protein</fullName>
    </recommendedName>
</protein>
<dbReference type="SUPFAM" id="SSF52047">
    <property type="entry name" value="RNI-like"/>
    <property type="match status" value="1"/>
</dbReference>
<organism evidence="1 2">
    <name type="scientific">Saprolegnia parasitica (strain CBS 223.65)</name>
    <dbReference type="NCBI Taxonomy" id="695850"/>
    <lineage>
        <taxon>Eukaryota</taxon>
        <taxon>Sar</taxon>
        <taxon>Stramenopiles</taxon>
        <taxon>Oomycota</taxon>
        <taxon>Saprolegniomycetes</taxon>
        <taxon>Saprolegniales</taxon>
        <taxon>Saprolegniaceae</taxon>
        <taxon>Saprolegnia</taxon>
    </lineage>
</organism>
<gene>
    <name evidence="1" type="ORF">SPRG_07628</name>
</gene>
<dbReference type="VEuPathDB" id="FungiDB:SPRG_07628"/>